<feature type="region of interest" description="Disordered" evidence="1">
    <location>
        <begin position="1"/>
        <end position="22"/>
    </location>
</feature>
<dbReference type="EMBL" id="PNBA02000011">
    <property type="protein sequence ID" value="KAG6408915.1"/>
    <property type="molecule type" value="Genomic_DNA"/>
</dbReference>
<evidence type="ECO:0000313" key="2">
    <source>
        <dbReference type="EMBL" id="KAG6408915.1"/>
    </source>
</evidence>
<feature type="compositionally biased region" description="Basic and acidic residues" evidence="1">
    <location>
        <begin position="1"/>
        <end position="17"/>
    </location>
</feature>
<name>A0A8X8X6T4_SALSN</name>
<protein>
    <submittedName>
        <fullName evidence="2">Uncharacterized protein</fullName>
    </submittedName>
</protein>
<evidence type="ECO:0000256" key="1">
    <source>
        <dbReference type="SAM" id="MobiDB-lite"/>
    </source>
</evidence>
<dbReference type="Pfam" id="PF11595">
    <property type="entry name" value="DUF3245"/>
    <property type="match status" value="1"/>
</dbReference>
<sequence length="146" mass="16279">MIRCEKMASVAKEDPKKKPQPQLVKLNHAFKLAEQWVNNMSKTSTIDKPPSIELEGRPMRLGIGATVPKESKFTCSSNPVEKKLLAKLHNNKIKGAVKDEASVPPSETGKADEDSEDEESESKTRAFSKKRPPSSISHPHARKKHR</sequence>
<dbReference type="AlphaFoldDB" id="A0A8X8X6T4"/>
<dbReference type="PANTHER" id="PTHR35741:SF1">
    <property type="entry name" value="FACTOR CWC22-LIKE PROTEIN, PUTATIVE (DUF3245)-RELATED"/>
    <property type="match status" value="1"/>
</dbReference>
<gene>
    <name evidence="2" type="ORF">SASPL_131941</name>
</gene>
<dbReference type="Proteomes" id="UP000298416">
    <property type="component" value="Unassembled WGS sequence"/>
</dbReference>
<dbReference type="PANTHER" id="PTHR35741">
    <property type="entry name" value="FACTOR CWC22-LIKE PROTEIN, PUTATIVE (DUF3245)-RELATED"/>
    <property type="match status" value="1"/>
</dbReference>
<accession>A0A8X8X6T4</accession>
<dbReference type="InterPro" id="IPR021641">
    <property type="entry name" value="DUF3245"/>
</dbReference>
<proteinExistence type="predicted"/>
<feature type="region of interest" description="Disordered" evidence="1">
    <location>
        <begin position="94"/>
        <end position="146"/>
    </location>
</feature>
<reference evidence="2" key="1">
    <citation type="submission" date="2018-01" db="EMBL/GenBank/DDBJ databases">
        <authorList>
            <person name="Mao J.F."/>
        </authorList>
    </citation>
    <scope>NUCLEOTIDE SEQUENCE</scope>
    <source>
        <strain evidence="2">Huo1</strain>
        <tissue evidence="2">Leaf</tissue>
    </source>
</reference>
<comment type="caution">
    <text evidence="2">The sequence shown here is derived from an EMBL/GenBank/DDBJ whole genome shotgun (WGS) entry which is preliminary data.</text>
</comment>
<reference evidence="2" key="2">
    <citation type="submission" date="2020-08" db="EMBL/GenBank/DDBJ databases">
        <title>Plant Genome Project.</title>
        <authorList>
            <person name="Zhang R.-G."/>
        </authorList>
    </citation>
    <scope>NUCLEOTIDE SEQUENCE</scope>
    <source>
        <strain evidence="2">Huo1</strain>
        <tissue evidence="2">Leaf</tissue>
    </source>
</reference>
<keyword evidence="3" id="KW-1185">Reference proteome</keyword>
<evidence type="ECO:0000313" key="3">
    <source>
        <dbReference type="Proteomes" id="UP000298416"/>
    </source>
</evidence>
<organism evidence="2">
    <name type="scientific">Salvia splendens</name>
    <name type="common">Scarlet sage</name>
    <dbReference type="NCBI Taxonomy" id="180675"/>
    <lineage>
        <taxon>Eukaryota</taxon>
        <taxon>Viridiplantae</taxon>
        <taxon>Streptophyta</taxon>
        <taxon>Embryophyta</taxon>
        <taxon>Tracheophyta</taxon>
        <taxon>Spermatophyta</taxon>
        <taxon>Magnoliopsida</taxon>
        <taxon>eudicotyledons</taxon>
        <taxon>Gunneridae</taxon>
        <taxon>Pentapetalae</taxon>
        <taxon>asterids</taxon>
        <taxon>lamiids</taxon>
        <taxon>Lamiales</taxon>
        <taxon>Lamiaceae</taxon>
        <taxon>Nepetoideae</taxon>
        <taxon>Mentheae</taxon>
        <taxon>Salviinae</taxon>
        <taxon>Salvia</taxon>
        <taxon>Salvia subgen. Calosphace</taxon>
        <taxon>core Calosphace</taxon>
    </lineage>
</organism>